<feature type="transmembrane region" description="Helical" evidence="6">
    <location>
        <begin position="294"/>
        <end position="315"/>
    </location>
</feature>
<feature type="transmembrane region" description="Helical" evidence="6">
    <location>
        <begin position="383"/>
        <end position="405"/>
    </location>
</feature>
<keyword evidence="5 6" id="KW-0472">Membrane</keyword>
<keyword evidence="3 6" id="KW-0812">Transmembrane</keyword>
<dbReference type="Pfam" id="PF07690">
    <property type="entry name" value="MFS_1"/>
    <property type="match status" value="1"/>
</dbReference>
<dbReference type="Proteomes" id="UP000604046">
    <property type="component" value="Unassembled WGS sequence"/>
</dbReference>
<feature type="transmembrane region" description="Helical" evidence="6">
    <location>
        <begin position="89"/>
        <end position="112"/>
    </location>
</feature>
<dbReference type="PANTHER" id="PTHR23504:SF15">
    <property type="entry name" value="MAJOR FACILITATOR SUPERFAMILY (MFS) PROFILE DOMAIN-CONTAINING PROTEIN"/>
    <property type="match status" value="1"/>
</dbReference>
<evidence type="ECO:0000256" key="3">
    <source>
        <dbReference type="ARBA" id="ARBA00022692"/>
    </source>
</evidence>
<evidence type="ECO:0000256" key="5">
    <source>
        <dbReference type="ARBA" id="ARBA00023136"/>
    </source>
</evidence>
<dbReference type="GO" id="GO:0022857">
    <property type="term" value="F:transmembrane transporter activity"/>
    <property type="evidence" value="ECO:0007669"/>
    <property type="project" value="InterPro"/>
</dbReference>
<dbReference type="Gene3D" id="1.20.1250.20">
    <property type="entry name" value="MFS general substrate transporter like domains"/>
    <property type="match status" value="1"/>
</dbReference>
<evidence type="ECO:0000259" key="7">
    <source>
        <dbReference type="PROSITE" id="PS50850"/>
    </source>
</evidence>
<dbReference type="PANTHER" id="PTHR23504">
    <property type="entry name" value="MAJOR FACILITATOR SUPERFAMILY DOMAIN-CONTAINING PROTEIN 10"/>
    <property type="match status" value="1"/>
</dbReference>
<feature type="transmembrane region" description="Helical" evidence="6">
    <location>
        <begin position="118"/>
        <end position="136"/>
    </location>
</feature>
<dbReference type="InterPro" id="IPR011701">
    <property type="entry name" value="MFS"/>
</dbReference>
<feature type="domain" description="Major facilitator superfamily (MFS) profile" evidence="7">
    <location>
        <begin position="42"/>
        <end position="456"/>
    </location>
</feature>
<dbReference type="AlphaFoldDB" id="A0A812TEK3"/>
<comment type="caution">
    <text evidence="8">The sequence shown here is derived from an EMBL/GenBank/DDBJ whole genome shotgun (WGS) entry which is preliminary data.</text>
</comment>
<feature type="transmembrane region" description="Helical" evidence="6">
    <location>
        <begin position="143"/>
        <end position="163"/>
    </location>
</feature>
<dbReference type="PROSITE" id="PS50850">
    <property type="entry name" value="MFS"/>
    <property type="match status" value="1"/>
</dbReference>
<dbReference type="SUPFAM" id="SSF103473">
    <property type="entry name" value="MFS general substrate transporter"/>
    <property type="match status" value="1"/>
</dbReference>
<keyword evidence="4 6" id="KW-1133">Transmembrane helix</keyword>
<feature type="transmembrane region" description="Helical" evidence="6">
    <location>
        <begin position="242"/>
        <end position="260"/>
    </location>
</feature>
<evidence type="ECO:0000256" key="2">
    <source>
        <dbReference type="ARBA" id="ARBA00022448"/>
    </source>
</evidence>
<evidence type="ECO:0000256" key="6">
    <source>
        <dbReference type="SAM" id="Phobius"/>
    </source>
</evidence>
<evidence type="ECO:0000313" key="9">
    <source>
        <dbReference type="Proteomes" id="UP000604046"/>
    </source>
</evidence>
<feature type="transmembrane region" description="Helical" evidence="6">
    <location>
        <begin position="217"/>
        <end position="236"/>
    </location>
</feature>
<sequence length="456" mass="48177">MWPCGRLLPFTAHAGCSGMCSMGCPTRDLWGSRKLHKLEPRAVMTAMIGGVLIGSARKGGGRVAAVCSASPQRDASAPKQAPQSSVPPAIYYLYCLSFLGFTMGLPLGPALAKQGVDVGTFTSCFFLGQLVGNAALPIYSSRVGIVQVLLGSLAISAAAWFYLGYALQHSMRLRWILLARSIAGFGCGIVPVLRSFLARTLPDKDRLSTSLAYGEAAAQVAFTLGPLLGGVVADWFGLNAPFYFMALLCAGGAVASLWAFREQRLPARQQKQREEHRAPDASQRAICWKAWRTMGVSLVLSSVRFLLNLFIPFMLLRQFAFSASMLGGALSLLSTFIFLCQVVLVQPLQKACGADLTCAIGILSKATALAVLGANPALIAPALVLYAFGLALAFASLPGVVVVAAPEARCGRFLVLEASISSFARITSPLAIGMLHSPGAFNVLTVLLVSSSALLL</sequence>
<protein>
    <submittedName>
        <fullName evidence="8">UPL3 protein</fullName>
    </submittedName>
</protein>
<dbReference type="EMBL" id="CAJNDS010002548">
    <property type="protein sequence ID" value="CAE7522116.1"/>
    <property type="molecule type" value="Genomic_DNA"/>
</dbReference>
<keyword evidence="9" id="KW-1185">Reference proteome</keyword>
<dbReference type="InterPro" id="IPR020846">
    <property type="entry name" value="MFS_dom"/>
</dbReference>
<dbReference type="GO" id="GO:0016020">
    <property type="term" value="C:membrane"/>
    <property type="evidence" value="ECO:0007669"/>
    <property type="project" value="UniProtKB-SubCell"/>
</dbReference>
<gene>
    <name evidence="8" type="primary">UPL3</name>
    <name evidence="8" type="ORF">SNAT2548_LOCUS29222</name>
</gene>
<evidence type="ECO:0000256" key="4">
    <source>
        <dbReference type="ARBA" id="ARBA00022989"/>
    </source>
</evidence>
<reference evidence="8" key="1">
    <citation type="submission" date="2021-02" db="EMBL/GenBank/DDBJ databases">
        <authorList>
            <person name="Dougan E. K."/>
            <person name="Rhodes N."/>
            <person name="Thang M."/>
            <person name="Chan C."/>
        </authorList>
    </citation>
    <scope>NUCLEOTIDE SEQUENCE</scope>
</reference>
<dbReference type="InterPro" id="IPR036259">
    <property type="entry name" value="MFS_trans_sf"/>
</dbReference>
<proteinExistence type="predicted"/>
<evidence type="ECO:0000256" key="1">
    <source>
        <dbReference type="ARBA" id="ARBA00004141"/>
    </source>
</evidence>
<feature type="transmembrane region" description="Helical" evidence="6">
    <location>
        <begin position="175"/>
        <end position="197"/>
    </location>
</feature>
<feature type="transmembrane region" description="Helical" evidence="6">
    <location>
        <begin position="321"/>
        <end position="344"/>
    </location>
</feature>
<name>A0A812TEK3_9DINO</name>
<evidence type="ECO:0000313" key="8">
    <source>
        <dbReference type="EMBL" id="CAE7522116.1"/>
    </source>
</evidence>
<dbReference type="OrthoDB" id="440553at2759"/>
<keyword evidence="2" id="KW-0813">Transport</keyword>
<comment type="subcellular location">
    <subcellularLocation>
        <location evidence="1">Membrane</location>
        <topology evidence="1">Multi-pass membrane protein</topology>
    </subcellularLocation>
</comment>
<accession>A0A812TEK3</accession>
<feature type="transmembrane region" description="Helical" evidence="6">
    <location>
        <begin position="356"/>
        <end position="377"/>
    </location>
</feature>
<organism evidence="8 9">
    <name type="scientific">Symbiodinium natans</name>
    <dbReference type="NCBI Taxonomy" id="878477"/>
    <lineage>
        <taxon>Eukaryota</taxon>
        <taxon>Sar</taxon>
        <taxon>Alveolata</taxon>
        <taxon>Dinophyceae</taxon>
        <taxon>Suessiales</taxon>
        <taxon>Symbiodiniaceae</taxon>
        <taxon>Symbiodinium</taxon>
    </lineage>
</organism>